<keyword evidence="2" id="KW-1185">Reference proteome</keyword>
<dbReference type="EMBL" id="OCNK01000001">
    <property type="protein sequence ID" value="SOD94429.1"/>
    <property type="molecule type" value="Genomic_DNA"/>
</dbReference>
<evidence type="ECO:0000313" key="2">
    <source>
        <dbReference type="Proteomes" id="UP000219482"/>
    </source>
</evidence>
<dbReference type="AlphaFoldDB" id="A0A286GH23"/>
<protein>
    <submittedName>
        <fullName evidence="1">Uncharacterized protein</fullName>
    </submittedName>
</protein>
<gene>
    <name evidence="1" type="ORF">SAMN06272739_0790</name>
</gene>
<sequence length="225" mass="23611">MGVVAGHFPSPAASKEWLFVSVLPSGGLALGTVSQGWWLVVDEETGPGRIVAGPFPDRAEARWAESARTSDVREVVRTVYGTRRNDGGLSQRPSPQDWTWLAHLGDQLDRLVADWDATISDEDPLTTLVVEVAGALAEAGLPLHDVSGPGSEVGGACLSPEPGLGGVLVTWRQHDRMTVEQVAGATVDAVGQQVMNAALAELLRLRGFQVSAFGGGSGSLVRPAL</sequence>
<evidence type="ECO:0000313" key="1">
    <source>
        <dbReference type="EMBL" id="SOD94429.1"/>
    </source>
</evidence>
<dbReference type="Proteomes" id="UP000219482">
    <property type="component" value="Unassembled WGS sequence"/>
</dbReference>
<organism evidence="1 2">
    <name type="scientific">Blastococcus haudaquaticus</name>
    <dbReference type="NCBI Taxonomy" id="1938745"/>
    <lineage>
        <taxon>Bacteria</taxon>
        <taxon>Bacillati</taxon>
        <taxon>Actinomycetota</taxon>
        <taxon>Actinomycetes</taxon>
        <taxon>Geodermatophilales</taxon>
        <taxon>Geodermatophilaceae</taxon>
        <taxon>Blastococcus</taxon>
    </lineage>
</organism>
<proteinExistence type="predicted"/>
<name>A0A286GH23_9ACTN</name>
<reference evidence="2" key="1">
    <citation type="submission" date="2017-09" db="EMBL/GenBank/DDBJ databases">
        <authorList>
            <person name="Varghese N."/>
            <person name="Submissions S."/>
        </authorList>
    </citation>
    <scope>NUCLEOTIDE SEQUENCE [LARGE SCALE GENOMIC DNA]</scope>
    <source>
        <strain evidence="2">DSM 44270</strain>
    </source>
</reference>
<accession>A0A286GH23</accession>